<sequence length="479" mass="51797">INVATGEIMVGSFNAHSLEVTLVIFTLDGQQIITTSRDNSGIRVWDSANGQQVGEPMLGHKLDVSQIALSPDGQRMASAATDLTVRVWDLRTQRQLGGPLQYQGYLRVGLLSVAWSPDGTSIVAGDRRGNIHIWTVPPLESKTAVAPPDATDLTENSPQLPSTSRARANSLSSSVLELPAGSSPTPPQSPELDDGASEDDNWEYFTNESFDSVLDLPADGTQPAQKRKRRRRRPAAAPVASTSSPPISAPPIINPPSHPPLNQTLASPVQTIPGPHATADAPAVRVGALHRLWRQRRTLPRWTRRKARENHDSGEPIPAPNVPTSSIGPQPQPTPGASTRGELATGHVETAPPKSTVISRLLARSKRNPTDTIPDNIEMHPPWSPQRRHRTPRTRRQSEVVNVAAGRLDQRLAASSNKWTDKIDWLDYICFCMCCPWNKVISESDSERQQGGPAGAGGASGSSSSSSSDRVDFNPNNIY</sequence>
<feature type="non-terminal residue" evidence="1">
    <location>
        <position position="1"/>
    </location>
</feature>
<keyword evidence="2" id="KW-1185">Reference proteome</keyword>
<comment type="caution">
    <text evidence="1">The sequence shown here is derived from an EMBL/GenBank/DDBJ whole genome shotgun (WGS) entry which is preliminary data.</text>
</comment>
<proteinExistence type="predicted"/>
<accession>A0ACB8A3W0</accession>
<reference evidence="1" key="1">
    <citation type="journal article" date="2021" name="New Phytol.">
        <title>Evolutionary innovations through gain and loss of genes in the ectomycorrhizal Boletales.</title>
        <authorList>
            <person name="Wu G."/>
            <person name="Miyauchi S."/>
            <person name="Morin E."/>
            <person name="Kuo A."/>
            <person name="Drula E."/>
            <person name="Varga T."/>
            <person name="Kohler A."/>
            <person name="Feng B."/>
            <person name="Cao Y."/>
            <person name="Lipzen A."/>
            <person name="Daum C."/>
            <person name="Hundley H."/>
            <person name="Pangilinan J."/>
            <person name="Johnson J."/>
            <person name="Barry K."/>
            <person name="LaButti K."/>
            <person name="Ng V."/>
            <person name="Ahrendt S."/>
            <person name="Min B."/>
            <person name="Choi I.G."/>
            <person name="Park H."/>
            <person name="Plett J.M."/>
            <person name="Magnuson J."/>
            <person name="Spatafora J.W."/>
            <person name="Nagy L.G."/>
            <person name="Henrissat B."/>
            <person name="Grigoriev I.V."/>
            <person name="Yang Z.L."/>
            <person name="Xu J."/>
            <person name="Martin F.M."/>
        </authorList>
    </citation>
    <scope>NUCLEOTIDE SEQUENCE</scope>
    <source>
        <strain evidence="1">ATCC 28755</strain>
    </source>
</reference>
<protein>
    <submittedName>
        <fullName evidence="1">Uncharacterized protein</fullName>
    </submittedName>
</protein>
<gene>
    <name evidence="1" type="ORF">BJ138DRAFT_1159353</name>
</gene>
<evidence type="ECO:0000313" key="1">
    <source>
        <dbReference type="EMBL" id="KAH7907748.1"/>
    </source>
</evidence>
<name>A0ACB8A3W0_9AGAM</name>
<evidence type="ECO:0000313" key="2">
    <source>
        <dbReference type="Proteomes" id="UP000790377"/>
    </source>
</evidence>
<organism evidence="1 2">
    <name type="scientific">Hygrophoropsis aurantiaca</name>
    <dbReference type="NCBI Taxonomy" id="72124"/>
    <lineage>
        <taxon>Eukaryota</taxon>
        <taxon>Fungi</taxon>
        <taxon>Dikarya</taxon>
        <taxon>Basidiomycota</taxon>
        <taxon>Agaricomycotina</taxon>
        <taxon>Agaricomycetes</taxon>
        <taxon>Agaricomycetidae</taxon>
        <taxon>Boletales</taxon>
        <taxon>Coniophorineae</taxon>
        <taxon>Hygrophoropsidaceae</taxon>
        <taxon>Hygrophoropsis</taxon>
    </lineage>
</organism>
<dbReference type="EMBL" id="MU267875">
    <property type="protein sequence ID" value="KAH7907748.1"/>
    <property type="molecule type" value="Genomic_DNA"/>
</dbReference>
<dbReference type="Proteomes" id="UP000790377">
    <property type="component" value="Unassembled WGS sequence"/>
</dbReference>